<feature type="chain" id="PRO_5034781270" evidence="1">
    <location>
        <begin position="21"/>
        <end position="197"/>
    </location>
</feature>
<feature type="signal peptide" evidence="1">
    <location>
        <begin position="1"/>
        <end position="20"/>
    </location>
</feature>
<organism evidence="2 3">
    <name type="scientific">Mycena sanguinolenta</name>
    <dbReference type="NCBI Taxonomy" id="230812"/>
    <lineage>
        <taxon>Eukaryota</taxon>
        <taxon>Fungi</taxon>
        <taxon>Dikarya</taxon>
        <taxon>Basidiomycota</taxon>
        <taxon>Agaricomycotina</taxon>
        <taxon>Agaricomycetes</taxon>
        <taxon>Agaricomycetidae</taxon>
        <taxon>Agaricales</taxon>
        <taxon>Marasmiineae</taxon>
        <taxon>Mycenaceae</taxon>
        <taxon>Mycena</taxon>
    </lineage>
</organism>
<evidence type="ECO:0000313" key="2">
    <source>
        <dbReference type="EMBL" id="KAF7333559.1"/>
    </source>
</evidence>
<keyword evidence="1" id="KW-0732">Signal</keyword>
<dbReference type="AlphaFoldDB" id="A0A8H6X3W1"/>
<accession>A0A8H6X3W1</accession>
<comment type="caution">
    <text evidence="2">The sequence shown here is derived from an EMBL/GenBank/DDBJ whole genome shotgun (WGS) entry which is preliminary data.</text>
</comment>
<protein>
    <submittedName>
        <fullName evidence="2">Uncharacterized protein</fullName>
    </submittedName>
</protein>
<keyword evidence="3" id="KW-1185">Reference proteome</keyword>
<name>A0A8H6X3W1_9AGAR</name>
<sequence>MHCGGAALLFLLNTFPPLNAVGAAGQLSSLSPEDERIKGFLTLAESLECWCVYTHPLFGASTPAPYERSSARIHSTQTSSRSQVAVGELLPRGPWDWLRVERVIVVARIFSTPSLYIGITAYKQAPIRLASPLPDNRDRDVPGYICDWHVCATPRTYSPAAAGGWLEGGVRALIAHTAGAAAARPAPFRYPCALRGS</sequence>
<dbReference type="Proteomes" id="UP000623467">
    <property type="component" value="Unassembled WGS sequence"/>
</dbReference>
<evidence type="ECO:0000256" key="1">
    <source>
        <dbReference type="SAM" id="SignalP"/>
    </source>
</evidence>
<reference evidence="2" key="1">
    <citation type="submission" date="2020-05" db="EMBL/GenBank/DDBJ databases">
        <title>Mycena genomes resolve the evolution of fungal bioluminescence.</title>
        <authorList>
            <person name="Tsai I.J."/>
        </authorList>
    </citation>
    <scope>NUCLEOTIDE SEQUENCE</scope>
    <source>
        <strain evidence="2">160909Yilan</strain>
    </source>
</reference>
<dbReference type="EMBL" id="JACAZH010000054">
    <property type="protein sequence ID" value="KAF7333559.1"/>
    <property type="molecule type" value="Genomic_DNA"/>
</dbReference>
<proteinExistence type="predicted"/>
<evidence type="ECO:0000313" key="3">
    <source>
        <dbReference type="Proteomes" id="UP000623467"/>
    </source>
</evidence>
<gene>
    <name evidence="2" type="ORF">MSAN_02414900</name>
</gene>